<protein>
    <recommendedName>
        <fullName evidence="8">Protein Asterix</fullName>
    </recommendedName>
</protein>
<evidence type="ECO:0000256" key="2">
    <source>
        <dbReference type="ARBA" id="ARBA00022692"/>
    </source>
</evidence>
<evidence type="ECO:0000313" key="7">
    <source>
        <dbReference type="Proteomes" id="UP000094455"/>
    </source>
</evidence>
<dbReference type="OrthoDB" id="284718at2759"/>
<evidence type="ECO:0000256" key="4">
    <source>
        <dbReference type="ARBA" id="ARBA00023136"/>
    </source>
</evidence>
<gene>
    <name evidence="6" type="ORF">PICMEDRAFT_151608</name>
</gene>
<dbReference type="GO" id="GO:0045048">
    <property type="term" value="P:protein insertion into ER membrane"/>
    <property type="evidence" value="ECO:0007669"/>
    <property type="project" value="InterPro"/>
</dbReference>
<comment type="subcellular location">
    <subcellularLocation>
        <location evidence="1">Membrane</location>
    </subcellularLocation>
</comment>
<keyword evidence="7" id="KW-1185">Reference proteome</keyword>
<reference evidence="6 7" key="1">
    <citation type="journal article" date="2016" name="Proc. Natl. Acad. Sci. U.S.A.">
        <title>Comparative genomics of biotechnologically important yeasts.</title>
        <authorList>
            <person name="Riley R."/>
            <person name="Haridas S."/>
            <person name="Wolfe K.H."/>
            <person name="Lopes M.R."/>
            <person name="Hittinger C.T."/>
            <person name="Goeker M."/>
            <person name="Salamov A.A."/>
            <person name="Wisecaver J.H."/>
            <person name="Long T.M."/>
            <person name="Calvey C.H."/>
            <person name="Aerts A.L."/>
            <person name="Barry K.W."/>
            <person name="Choi C."/>
            <person name="Clum A."/>
            <person name="Coughlan A.Y."/>
            <person name="Deshpande S."/>
            <person name="Douglass A.P."/>
            <person name="Hanson S.J."/>
            <person name="Klenk H.-P."/>
            <person name="LaButti K.M."/>
            <person name="Lapidus A."/>
            <person name="Lindquist E.A."/>
            <person name="Lipzen A.M."/>
            <person name="Meier-Kolthoff J.P."/>
            <person name="Ohm R.A."/>
            <person name="Otillar R.P."/>
            <person name="Pangilinan J.L."/>
            <person name="Peng Y."/>
            <person name="Rokas A."/>
            <person name="Rosa C.A."/>
            <person name="Scheuner C."/>
            <person name="Sibirny A.A."/>
            <person name="Slot J.C."/>
            <person name="Stielow J.B."/>
            <person name="Sun H."/>
            <person name="Kurtzman C.P."/>
            <person name="Blackwell M."/>
            <person name="Grigoriev I.V."/>
            <person name="Jeffries T.W."/>
        </authorList>
    </citation>
    <scope>NUCLEOTIDE SEQUENCE [LARGE SCALE GENOMIC DNA]</scope>
    <source>
        <strain evidence="6 7">NRRL Y-2026</strain>
    </source>
</reference>
<dbReference type="InterPro" id="IPR005351">
    <property type="entry name" value="ASTER"/>
</dbReference>
<dbReference type="GO" id="GO:0044183">
    <property type="term" value="F:protein folding chaperone"/>
    <property type="evidence" value="ECO:0007669"/>
    <property type="project" value="InterPro"/>
</dbReference>
<dbReference type="STRING" id="763406.A0A1E3NIT6"/>
<keyword evidence="2 5" id="KW-0812">Transmembrane</keyword>
<organism evidence="6 7">
    <name type="scientific">Pichia membranifaciens NRRL Y-2026</name>
    <dbReference type="NCBI Taxonomy" id="763406"/>
    <lineage>
        <taxon>Eukaryota</taxon>
        <taxon>Fungi</taxon>
        <taxon>Dikarya</taxon>
        <taxon>Ascomycota</taxon>
        <taxon>Saccharomycotina</taxon>
        <taxon>Pichiomycetes</taxon>
        <taxon>Pichiales</taxon>
        <taxon>Pichiaceae</taxon>
        <taxon>Pichia</taxon>
    </lineage>
</organism>
<dbReference type="AlphaFoldDB" id="A0A1E3NIT6"/>
<dbReference type="Pfam" id="PF03669">
    <property type="entry name" value="ASTER"/>
    <property type="match status" value="1"/>
</dbReference>
<evidence type="ECO:0000313" key="6">
    <source>
        <dbReference type="EMBL" id="ODQ46057.1"/>
    </source>
</evidence>
<keyword evidence="3 5" id="KW-1133">Transmembrane helix</keyword>
<dbReference type="GO" id="GO:0005789">
    <property type="term" value="C:endoplasmic reticulum membrane"/>
    <property type="evidence" value="ECO:0007669"/>
    <property type="project" value="InterPro"/>
</dbReference>
<dbReference type="PANTHER" id="PTHR28038:SF1">
    <property type="entry name" value="ADL329WP"/>
    <property type="match status" value="1"/>
</dbReference>
<evidence type="ECO:0000256" key="1">
    <source>
        <dbReference type="ARBA" id="ARBA00004370"/>
    </source>
</evidence>
<proteinExistence type="predicted"/>
<evidence type="ECO:0000256" key="5">
    <source>
        <dbReference type="SAM" id="Phobius"/>
    </source>
</evidence>
<sequence length="125" mass="13369">MVRDVIRKENVKRYVHVPVKPKNSASNFVSQNLPMAAMFLKNKALSWACLFIAVQTYLNEPYIKDPSDDSSSGIFKILFAFVALGTSYLDLVFPTMGGFMGPNAAATATEAATEAAVSAAATASA</sequence>
<evidence type="ECO:0008006" key="8">
    <source>
        <dbReference type="Google" id="ProtNLM"/>
    </source>
</evidence>
<dbReference type="GeneID" id="30177379"/>
<name>A0A1E3NIT6_9ASCO</name>
<dbReference type="EMBL" id="KV454004">
    <property type="protein sequence ID" value="ODQ46057.1"/>
    <property type="molecule type" value="Genomic_DNA"/>
</dbReference>
<accession>A0A1E3NIT6</accession>
<dbReference type="Proteomes" id="UP000094455">
    <property type="component" value="Unassembled WGS sequence"/>
</dbReference>
<dbReference type="RefSeq" id="XP_019017170.1">
    <property type="nucleotide sequence ID" value="XM_019160692.1"/>
</dbReference>
<keyword evidence="4 5" id="KW-0472">Membrane</keyword>
<evidence type="ECO:0000256" key="3">
    <source>
        <dbReference type="ARBA" id="ARBA00022989"/>
    </source>
</evidence>
<dbReference type="PANTHER" id="PTHR28038">
    <property type="entry name" value="ADL329WP"/>
    <property type="match status" value="1"/>
</dbReference>
<feature type="transmembrane region" description="Helical" evidence="5">
    <location>
        <begin position="74"/>
        <end position="93"/>
    </location>
</feature>